<sequence>MKKYLFLLLPLSAFSQVSFPNNATSVPSGAERVSNFTVSDAGNDRLEIANGTQIGGQFIPTLWSYRESSNSFSMVFTSAISSMMDNGASPVMLFTTGVPTQIIPGAPATGDFFWGPSGTTNAVMNRPLFQWRNASSKLMTILANGNIGINTESPSAILHTDGQVRFQNLLNTNTPPAFILGTDTAGNVYEYEMPAGTGGTDYDWLVTDGSFPGSVNDNIYTNGSVGFNVQNPLATIHANGPIIFEGLPNSTNPVFLLGVDSFGNVARYPVPEGGVDGDSDYDWLASDGSFADSIDDNIYTNGFVGFNVQNPVAVIHSNGSVKFEALPNGTDAVFMLGTDAEGNVLEFPVPTGEVSSGDADWFTLNGSSPESIDDNIYTNGKVGINVTELPVMVGDEDVSFYNLFVSGGILTEEVRVALVDEWADYVFKEDYKLTDLKDVEGYIKENGHLKNIPSEEEVKQNGVELAEMNKLLLEKVEELTLYVIDLNKKLEQQQEEIKKLKEEK</sequence>
<dbReference type="KEGG" id="fak:FUA48_07080"/>
<evidence type="ECO:0000313" key="4">
    <source>
        <dbReference type="Proteomes" id="UP000321222"/>
    </source>
</evidence>
<dbReference type="AlphaFoldDB" id="A0A5B9FUN1"/>
<proteinExistence type="predicted"/>
<dbReference type="RefSeq" id="WP_147582891.1">
    <property type="nucleotide sequence ID" value="NZ_CP042831.1"/>
</dbReference>
<organism evidence="3 4">
    <name type="scientific">Flavobacterium alkalisoli</name>
    <dbReference type="NCBI Taxonomy" id="2602769"/>
    <lineage>
        <taxon>Bacteria</taxon>
        <taxon>Pseudomonadati</taxon>
        <taxon>Bacteroidota</taxon>
        <taxon>Flavobacteriia</taxon>
        <taxon>Flavobacteriales</taxon>
        <taxon>Flavobacteriaceae</taxon>
        <taxon>Flavobacterium</taxon>
    </lineage>
</organism>
<keyword evidence="4" id="KW-1185">Reference proteome</keyword>
<dbReference type="Proteomes" id="UP000321222">
    <property type="component" value="Chromosome"/>
</dbReference>
<dbReference type="EMBL" id="CP042831">
    <property type="protein sequence ID" value="QEE49348.1"/>
    <property type="molecule type" value="Genomic_DNA"/>
</dbReference>
<keyword evidence="2" id="KW-0732">Signal</keyword>
<evidence type="ECO:0008006" key="5">
    <source>
        <dbReference type="Google" id="ProtNLM"/>
    </source>
</evidence>
<reference evidence="3 4" key="1">
    <citation type="submission" date="2019-08" db="EMBL/GenBank/DDBJ databases">
        <title>Flavobacterium alkalisoli sp. nov., isolated from rhizosphere soil of Suaeda salsa.</title>
        <authorList>
            <person name="Sun J.-Q."/>
            <person name="Xu L."/>
        </authorList>
    </citation>
    <scope>NUCLEOTIDE SEQUENCE [LARGE SCALE GENOMIC DNA]</scope>
    <source>
        <strain evidence="3 4">XS-5</strain>
    </source>
</reference>
<keyword evidence="1" id="KW-0175">Coiled coil</keyword>
<feature type="coiled-coil region" evidence="1">
    <location>
        <begin position="476"/>
        <end position="503"/>
    </location>
</feature>
<gene>
    <name evidence="3" type="ORF">FUA48_07080</name>
</gene>
<accession>A0A5B9FUN1</accession>
<evidence type="ECO:0000256" key="2">
    <source>
        <dbReference type="SAM" id="SignalP"/>
    </source>
</evidence>
<name>A0A5B9FUN1_9FLAO</name>
<evidence type="ECO:0000256" key="1">
    <source>
        <dbReference type="SAM" id="Coils"/>
    </source>
</evidence>
<feature type="chain" id="PRO_5023001409" description="Peptidase S74 domain-containing protein" evidence="2">
    <location>
        <begin position="24"/>
        <end position="504"/>
    </location>
</feature>
<feature type="signal peptide" evidence="2">
    <location>
        <begin position="1"/>
        <end position="23"/>
    </location>
</feature>
<evidence type="ECO:0000313" key="3">
    <source>
        <dbReference type="EMBL" id="QEE49348.1"/>
    </source>
</evidence>
<dbReference type="OrthoDB" id="658938at2"/>
<protein>
    <recommendedName>
        <fullName evidence="5">Peptidase S74 domain-containing protein</fullName>
    </recommendedName>
</protein>